<dbReference type="PANTHER" id="PTHR11486">
    <property type="entry name" value="FIBROBLAST GROWTH FACTOR"/>
    <property type="match status" value="1"/>
</dbReference>
<sequence>MSTMLPHRCYTLLLHVVLWCWQLQESIQLATSLDDQFEAYVDDPDHAIGNLPVIRKLQLYSRPFAHHVRIFGNRKVDAKGENGDIYARLIIETETFSKVTIRGEESKFYLCMNSKGKAVGRPKKSGGRSYSCIFKESISDNGYTEYESVRYEGWFLSFGRDGKTKSALRTSSLKKAVQFMKRELPEVERTSNDDKQYERYFRTNVSQGTDKKR</sequence>
<feature type="chain" id="PRO_5003039617" evidence="3 6">
    <location>
        <begin position="27"/>
        <end position="213"/>
    </location>
</feature>
<accession>D2XMS5</accession>
<keyword evidence="3 6" id="KW-0732">Signal</keyword>
<dbReference type="InterPro" id="IPR002209">
    <property type="entry name" value="Fibroblast_GF_fam"/>
</dbReference>
<dbReference type="OrthoDB" id="5988014at2759"/>
<reference evidence="4" key="2">
    <citation type="submission" date="2010-01" db="EMBL/GenBank/DDBJ databases">
        <title>FGF signaling in the hemichordate Saccoglossus kowalevskii.</title>
        <authorList>
            <person name="Green S.A."/>
            <person name="Gerhart J."/>
            <person name="Lowe C.J."/>
        </authorList>
    </citation>
    <scope>NUCLEOTIDE SEQUENCE</scope>
</reference>
<organism evidence="4">
    <name type="scientific">Saccoglossus kowalevskii</name>
    <name type="common">Acorn worm</name>
    <dbReference type="NCBI Taxonomy" id="10224"/>
    <lineage>
        <taxon>Eukaryota</taxon>
        <taxon>Metazoa</taxon>
        <taxon>Hemichordata</taxon>
        <taxon>Enteropneusta</taxon>
        <taxon>Harrimaniidae</taxon>
        <taxon>Saccoglossus</taxon>
    </lineage>
</organism>
<name>D2XMS5_SACKO</name>
<reference evidence="6" key="3">
    <citation type="submission" date="2025-05" db="UniProtKB">
        <authorList>
            <consortium name="RefSeq"/>
        </authorList>
    </citation>
    <scope>IDENTIFICATION</scope>
</reference>
<dbReference type="AlphaFoldDB" id="D2XMS5"/>
<dbReference type="RefSeq" id="NP_001164697.1">
    <property type="nucleotide sequence ID" value="NM_001171226.1"/>
</dbReference>
<evidence type="ECO:0000256" key="3">
    <source>
        <dbReference type="SAM" id="SignalP"/>
    </source>
</evidence>
<dbReference type="SUPFAM" id="SSF50353">
    <property type="entry name" value="Cytokine"/>
    <property type="match status" value="1"/>
</dbReference>
<evidence type="ECO:0000256" key="2">
    <source>
        <dbReference type="SAM" id="MobiDB-lite"/>
    </source>
</evidence>
<dbReference type="CDD" id="cd23307">
    <property type="entry name" value="beta-trefoil_FGF8-like"/>
    <property type="match status" value="1"/>
</dbReference>
<comment type="similarity">
    <text evidence="1">Belongs to the heparin-binding growth factors family.</text>
</comment>
<feature type="compositionally biased region" description="Basic and acidic residues" evidence="2">
    <location>
        <begin position="185"/>
        <end position="201"/>
    </location>
</feature>
<dbReference type="SMART" id="SM00442">
    <property type="entry name" value="FGF"/>
    <property type="match status" value="1"/>
</dbReference>
<evidence type="ECO:0000313" key="6">
    <source>
        <dbReference type="RefSeq" id="NP_001164697.1"/>
    </source>
</evidence>
<dbReference type="GeneID" id="100329083"/>
<protein>
    <submittedName>
        <fullName evidence="6">Fibroblast growth factor 8/17/18 precursor</fullName>
    </submittedName>
    <submittedName>
        <fullName evidence="4">Fibroblast growth factor 8/17/18 protein</fullName>
    </submittedName>
</protein>
<evidence type="ECO:0000313" key="5">
    <source>
        <dbReference type="Proteomes" id="UP000694865"/>
    </source>
</evidence>
<dbReference type="Gene3D" id="2.80.10.50">
    <property type="match status" value="1"/>
</dbReference>
<dbReference type="Proteomes" id="UP000694865">
    <property type="component" value="Unplaced"/>
</dbReference>
<dbReference type="EMBL" id="GU211195">
    <property type="protein sequence ID" value="ADB22412.1"/>
    <property type="molecule type" value="mRNA"/>
</dbReference>
<dbReference type="Pfam" id="PF00167">
    <property type="entry name" value="FGF"/>
    <property type="match status" value="1"/>
</dbReference>
<feature type="signal peptide" evidence="3 6">
    <location>
        <begin position="1"/>
        <end position="26"/>
    </location>
</feature>
<dbReference type="InterPro" id="IPR008996">
    <property type="entry name" value="IL1/FGF"/>
</dbReference>
<dbReference type="PRINTS" id="PR00262">
    <property type="entry name" value="IL1HBGF"/>
</dbReference>
<proteinExistence type="evidence at transcript level"/>
<feature type="compositionally biased region" description="Polar residues" evidence="2">
    <location>
        <begin position="203"/>
        <end position="213"/>
    </location>
</feature>
<dbReference type="KEGG" id="sko:100329083"/>
<evidence type="ECO:0000256" key="1">
    <source>
        <dbReference type="ARBA" id="ARBA00007936"/>
    </source>
</evidence>
<gene>
    <name evidence="6" type="primary">LOC100329083</name>
</gene>
<dbReference type="GO" id="GO:0008083">
    <property type="term" value="F:growth factor activity"/>
    <property type="evidence" value="ECO:0007669"/>
    <property type="project" value="InterPro"/>
</dbReference>
<reference evidence="4" key="1">
    <citation type="submission" date="2009-11" db="EMBL/GenBank/DDBJ databases">
        <authorList>
            <person name="Freeman R.M.Jr."/>
            <person name="Wu M."/>
            <person name="Gerhart J."/>
        </authorList>
    </citation>
    <scope>NUCLEOTIDE SEQUENCE</scope>
</reference>
<feature type="region of interest" description="Disordered" evidence="2">
    <location>
        <begin position="185"/>
        <end position="213"/>
    </location>
</feature>
<keyword evidence="5" id="KW-1185">Reference proteome</keyword>
<evidence type="ECO:0000313" key="4">
    <source>
        <dbReference type="EMBL" id="ADB22412.1"/>
    </source>
</evidence>